<dbReference type="EMBL" id="NAJO01000011">
    <property type="protein sequence ID" value="OQO09133.1"/>
    <property type="molecule type" value="Genomic_DNA"/>
</dbReference>
<dbReference type="AlphaFoldDB" id="A0A1V8TCN4"/>
<comment type="caution">
    <text evidence="2">The sequence shown here is derived from an EMBL/GenBank/DDBJ whole genome shotgun (WGS) entry which is preliminary data.</text>
</comment>
<feature type="compositionally biased region" description="Basic and acidic residues" evidence="1">
    <location>
        <begin position="201"/>
        <end position="211"/>
    </location>
</feature>
<evidence type="ECO:0000256" key="1">
    <source>
        <dbReference type="SAM" id="MobiDB-lite"/>
    </source>
</evidence>
<sequence>MRSPSTDSECTESVTGDTSALEVGEYAHMVDAAGILLNMIEANRSKDLSVRKRGLAYRHEGGAGESPETETSQGHPNAKIEIETGSSVLSADSGAGIDAANTLLELSQGGHVFTEGNTRLKKGIDKYWAQGDAMAANIRNNVSSEQEASSSSPGRTEQSARRALSPRKQCLMDMCADKPGDRSSGDEDRRGLRRHSTPSMRQREIMEGRQG</sequence>
<feature type="compositionally biased region" description="Basic and acidic residues" evidence="1">
    <location>
        <begin position="175"/>
        <end position="190"/>
    </location>
</feature>
<dbReference type="Proteomes" id="UP000192596">
    <property type="component" value="Unassembled WGS sequence"/>
</dbReference>
<proteinExistence type="predicted"/>
<organism evidence="2 3">
    <name type="scientific">Cryoendolithus antarcticus</name>
    <dbReference type="NCBI Taxonomy" id="1507870"/>
    <lineage>
        <taxon>Eukaryota</taxon>
        <taxon>Fungi</taxon>
        <taxon>Dikarya</taxon>
        <taxon>Ascomycota</taxon>
        <taxon>Pezizomycotina</taxon>
        <taxon>Dothideomycetes</taxon>
        <taxon>Dothideomycetidae</taxon>
        <taxon>Cladosporiales</taxon>
        <taxon>Cladosporiaceae</taxon>
        <taxon>Cryoendolithus</taxon>
    </lineage>
</organism>
<gene>
    <name evidence="2" type="ORF">B0A48_06024</name>
</gene>
<reference evidence="3" key="1">
    <citation type="submission" date="2017-03" db="EMBL/GenBank/DDBJ databases">
        <title>Genomes of endolithic fungi from Antarctica.</title>
        <authorList>
            <person name="Coleine C."/>
            <person name="Masonjones S."/>
            <person name="Stajich J.E."/>
        </authorList>
    </citation>
    <scope>NUCLEOTIDE SEQUENCE [LARGE SCALE GENOMIC DNA]</scope>
    <source>
        <strain evidence="3">CCFEE 5527</strain>
    </source>
</reference>
<evidence type="ECO:0000313" key="3">
    <source>
        <dbReference type="Proteomes" id="UP000192596"/>
    </source>
</evidence>
<accession>A0A1V8TCN4</accession>
<protein>
    <submittedName>
        <fullName evidence="2">Uncharacterized protein</fullName>
    </submittedName>
</protein>
<name>A0A1V8TCN4_9PEZI</name>
<dbReference type="InParanoid" id="A0A1V8TCN4"/>
<evidence type="ECO:0000313" key="2">
    <source>
        <dbReference type="EMBL" id="OQO09133.1"/>
    </source>
</evidence>
<feature type="region of interest" description="Disordered" evidence="1">
    <location>
        <begin position="141"/>
        <end position="211"/>
    </location>
</feature>
<feature type="compositionally biased region" description="Low complexity" evidence="1">
    <location>
        <begin position="143"/>
        <end position="152"/>
    </location>
</feature>
<keyword evidence="3" id="KW-1185">Reference proteome</keyword>